<reference evidence="7" key="2">
    <citation type="submission" date="2018-07" db="EMBL/GenBank/DDBJ databases">
        <authorList>
            <person name="Quirk P.G."/>
            <person name="Krulwich T.A."/>
        </authorList>
    </citation>
    <scope>NUCLEOTIDE SEQUENCE</scope>
</reference>
<dbReference type="Gene3D" id="2.60.120.200">
    <property type="match status" value="4"/>
</dbReference>
<dbReference type="Pfam" id="PF02210">
    <property type="entry name" value="Laminin_G_2"/>
    <property type="match status" value="4"/>
</dbReference>
<feature type="disulfide bond" evidence="2">
    <location>
        <begin position="76"/>
        <end position="85"/>
    </location>
</feature>
<dbReference type="InterPro" id="IPR051830">
    <property type="entry name" value="NOTCH_homolog"/>
</dbReference>
<dbReference type="PROSITE" id="PS01187">
    <property type="entry name" value="EGF_CA"/>
    <property type="match status" value="1"/>
</dbReference>
<feature type="domain" description="EGF-like" evidence="5">
    <location>
        <begin position="993"/>
        <end position="1031"/>
    </location>
</feature>
<feature type="domain" description="Laminin G" evidence="4">
    <location>
        <begin position="1089"/>
        <end position="1278"/>
    </location>
</feature>
<dbReference type="GO" id="GO:0048513">
    <property type="term" value="P:animal organ development"/>
    <property type="evidence" value="ECO:0007669"/>
    <property type="project" value="UniProtKB-ARBA"/>
</dbReference>
<dbReference type="EMBL" id="UFQT01000328">
    <property type="protein sequence ID" value="SSX23285.1"/>
    <property type="molecule type" value="Genomic_DNA"/>
</dbReference>
<keyword evidence="1 2" id="KW-1015">Disulfide bond</keyword>
<dbReference type="PROSITE" id="PS00010">
    <property type="entry name" value="ASX_HYDROXYL"/>
    <property type="match status" value="1"/>
</dbReference>
<protein>
    <submittedName>
        <fullName evidence="7">CSON008642 protein</fullName>
    </submittedName>
</protein>
<feature type="domain" description="Laminin G" evidence="4">
    <location>
        <begin position="763"/>
        <end position="954"/>
    </location>
</feature>
<dbReference type="SMART" id="SM00282">
    <property type="entry name" value="LamG"/>
    <property type="match status" value="4"/>
</dbReference>
<reference evidence="6" key="1">
    <citation type="submission" date="2018-04" db="EMBL/GenBank/DDBJ databases">
        <authorList>
            <person name="Go L.Y."/>
            <person name="Mitchell J.A."/>
        </authorList>
    </citation>
    <scope>NUCLEOTIDE SEQUENCE</scope>
    <source>
        <tissue evidence="6">Whole organism</tissue>
    </source>
</reference>
<comment type="caution">
    <text evidence="2">Lacks conserved residue(s) required for the propagation of feature annotation.</text>
</comment>
<dbReference type="Gene3D" id="2.10.25.10">
    <property type="entry name" value="Laminin"/>
    <property type="match status" value="7"/>
</dbReference>
<dbReference type="PROSITE" id="PS50026">
    <property type="entry name" value="EGF_3"/>
    <property type="match status" value="8"/>
</dbReference>
<dbReference type="VEuPathDB" id="VectorBase:CSON008642"/>
<sequence>MGFTGTNCEEEILKCDHSPCQNRALCLMEEGAPVCYCVPDYHGERCELQYDECQLGPRCMNGGVCIDGVDDFSCSCPPGISGRLCECLVLANGEVDCNYTASTTITLPITTHHEETTTTVLGQDTTTGFTVGSTYDTTYVPKSTDKPIFTTSSYTSTDTGTTITGAATTGFTTEQFTDPTTTTTDSYRSSTSFHSYSRTTPFDTQTFRTTLASTELPHSTVSPFDTTELYTDSSTITSTQFSSDISTSSYDTTTFSEFTRFSTRPTPGHFTTHEPTRPVPTDAPDHITHFFTEFPLYFTTTSTTSSNSNETTTEHESSKYSTTSEIPTTIYAETPSTIHFLSTSTPKISSIETKVPLLSSSTSNPTTFKSSPTEASVKTTQTTERSHPGNSDCVKIICLNGGTCTSSSINGTKCLCPFNYTGDQCEKKLSIRRAAFGGDSYVSHRIYLDGVSEQKSLDDILPLKIELKARTRATEGLIILAAGTGNRGGHYMALFLHRGLLQFQFSCGLQTMLLSELEAPINSGHEFMIHAELDFSRNHSHCNASLRVNDTLAMSGDQPTWLNANAKPRFGTRRKIVGVSEDATNTVKNVWLHLGGAPQLDQTIGLFNDLPAGQGFTGCLHSLRINGERKEIFSDAFDGFNVQECGSLACLSNPCRNGAICIEEDDTDGDESENDVHNHHSFFTSLSSSSVSTSNGNTMNDGDKWRCKCTTGFMGPTCEISICDNNPCQYGGTCVTFPGSGYLCLCPLGKHGHYCEHNLEITTPTFSGTINGLSSYMAYPLPIPLEHTVQFSFKIAPTTMQQISLLAFIGQNGNHDDKSDHLAVSFIQGYVMLTWNLGAGPRRIFTQKPVEWKTDGTENEYQIEVGRVGRTAWLTVDNNVNISGNAPGTMTKFEVNPVLYLGGHSVGNFSSLPHDLPLHSGFQGCIFDLQLISGHISIPLLETKGVRGRGVGQCGTRECHRHACQHDGACLQHGATFTCICQEGWHGPLCAQKSNPCEGGNNRCAPDSMCVPLVTGYECDCPVRKTGKYCDQTIKHLSDVSLTGRRSYFMIKWPSVESDVYFGRLLNSQGYEKSESTKLKMSQELKRAAFLYEQPMPMKLIVPSHTAQQQSRVQHFSIEFQIRPLSERGLLLFFGDFEDNKEDMIGFVSVSLQGGVIEYRTSGPQGHITVVRSSRILAIGEWHKVKVIQAGRRMTLWVEGSSTSALTQNFNSFVDSNTHIYVGGLPDLSRLPQHAISGYPVPYRGCFRQLTVSGIRVILNESTIISSKNIQDCDGTGCGGDSCDAGGHCWLDEKLKPHCKCPETAKGDRCELPASCHVVKCKNGGDCLKNGQCDCPNGWGGYFCEIATSKHSTPSFNGNSYLIVPPPRIPVKDKRNGVNARIKPVLQISVNFSTIHPNGLLIWTGRDNFLGLGLEQGHVRVASSELVVVNKTLDVPSAGFLADGAWHNIKIQADPDNLDVYVDGRITYSETNNKNLQQIFSSSIRDSKNSSLLMQDKFFVGGFPHNISVSSHTNSIFYQPFKGCLDDIDFGNGFIAQQDDFSLFEGRNIGECAQFDEFTND</sequence>
<dbReference type="InterPro" id="IPR000742">
    <property type="entry name" value="EGF"/>
</dbReference>
<accession>A0A336LZ67</accession>
<dbReference type="InterPro" id="IPR001881">
    <property type="entry name" value="EGF-like_Ca-bd_dom"/>
</dbReference>
<dbReference type="InterPro" id="IPR013320">
    <property type="entry name" value="ConA-like_dom_sf"/>
</dbReference>
<dbReference type="CDD" id="cd00054">
    <property type="entry name" value="EGF_CA"/>
    <property type="match status" value="6"/>
</dbReference>
<dbReference type="SUPFAM" id="SSF57196">
    <property type="entry name" value="EGF/Laminin"/>
    <property type="match status" value="3"/>
</dbReference>
<dbReference type="InterPro" id="IPR000152">
    <property type="entry name" value="EGF-type_Asp/Asn_hydroxyl_site"/>
</dbReference>
<gene>
    <name evidence="7" type="primary">CSON008642</name>
</gene>
<feature type="region of interest" description="Disordered" evidence="3">
    <location>
        <begin position="302"/>
        <end position="326"/>
    </location>
</feature>
<dbReference type="EMBL" id="UFQS01000328">
    <property type="protein sequence ID" value="SSX02918.1"/>
    <property type="molecule type" value="Genomic_DNA"/>
</dbReference>
<dbReference type="GO" id="GO:0005509">
    <property type="term" value="F:calcium ion binding"/>
    <property type="evidence" value="ECO:0007669"/>
    <property type="project" value="InterPro"/>
</dbReference>
<feature type="disulfide bond" evidence="2">
    <location>
        <begin position="37"/>
        <end position="46"/>
    </location>
</feature>
<feature type="domain" description="Laminin G" evidence="4">
    <location>
        <begin position="1351"/>
        <end position="1552"/>
    </location>
</feature>
<feature type="compositionally biased region" description="Low complexity" evidence="3">
    <location>
        <begin position="302"/>
        <end position="311"/>
    </location>
</feature>
<feature type="domain" description="EGF-like" evidence="5">
    <location>
        <begin position="11"/>
        <end position="47"/>
    </location>
</feature>
<evidence type="ECO:0000256" key="2">
    <source>
        <dbReference type="PROSITE-ProRule" id="PRU00076"/>
    </source>
</evidence>
<feature type="domain" description="EGF-like" evidence="5">
    <location>
        <begin position="719"/>
        <end position="756"/>
    </location>
</feature>
<evidence type="ECO:0000256" key="1">
    <source>
        <dbReference type="ARBA" id="ARBA00023157"/>
    </source>
</evidence>
<evidence type="ECO:0000259" key="4">
    <source>
        <dbReference type="PROSITE" id="PS50025"/>
    </source>
</evidence>
<dbReference type="FunFam" id="2.10.25.10:FF:000340">
    <property type="entry name" value="Terribly reduced optic lobes, isoform AT"/>
    <property type="match status" value="1"/>
</dbReference>
<organism evidence="7">
    <name type="scientific">Culicoides sonorensis</name>
    <name type="common">Biting midge</name>
    <dbReference type="NCBI Taxonomy" id="179676"/>
    <lineage>
        <taxon>Eukaryota</taxon>
        <taxon>Metazoa</taxon>
        <taxon>Ecdysozoa</taxon>
        <taxon>Arthropoda</taxon>
        <taxon>Hexapoda</taxon>
        <taxon>Insecta</taxon>
        <taxon>Pterygota</taxon>
        <taxon>Neoptera</taxon>
        <taxon>Endopterygota</taxon>
        <taxon>Diptera</taxon>
        <taxon>Nematocera</taxon>
        <taxon>Chironomoidea</taxon>
        <taxon>Ceratopogonidae</taxon>
        <taxon>Ceratopogoninae</taxon>
        <taxon>Culicoides</taxon>
        <taxon>Monoculicoides</taxon>
    </lineage>
</organism>
<feature type="domain" description="EGF-like" evidence="5">
    <location>
        <begin position="49"/>
        <end position="86"/>
    </location>
</feature>
<dbReference type="InterPro" id="IPR001791">
    <property type="entry name" value="Laminin_G"/>
</dbReference>
<evidence type="ECO:0000256" key="3">
    <source>
        <dbReference type="SAM" id="MobiDB-lite"/>
    </source>
</evidence>
<feature type="domain" description="EGF-like" evidence="5">
    <location>
        <begin position="1274"/>
        <end position="1311"/>
    </location>
</feature>
<dbReference type="GO" id="GO:0009653">
    <property type="term" value="P:anatomical structure morphogenesis"/>
    <property type="evidence" value="ECO:0007669"/>
    <property type="project" value="UniProtKB-ARBA"/>
</dbReference>
<feature type="disulfide bond" evidence="2">
    <location>
        <begin position="1301"/>
        <end position="1310"/>
    </location>
</feature>
<evidence type="ECO:0000313" key="7">
    <source>
        <dbReference type="EMBL" id="SSX23285.1"/>
    </source>
</evidence>
<feature type="domain" description="EGF-like" evidence="5">
    <location>
        <begin position="955"/>
        <end position="991"/>
    </location>
</feature>
<name>A0A336LZ67_CULSO</name>
<feature type="disulfide bond" evidence="2">
    <location>
        <begin position="746"/>
        <end position="755"/>
    </location>
</feature>
<evidence type="ECO:0000259" key="5">
    <source>
        <dbReference type="PROSITE" id="PS50026"/>
    </source>
</evidence>
<dbReference type="InterPro" id="IPR018097">
    <property type="entry name" value="EGF_Ca-bd_CS"/>
</dbReference>
<dbReference type="OMA" id="FYCEIAL"/>
<feature type="domain" description="Laminin G" evidence="4">
    <location>
        <begin position="435"/>
        <end position="650"/>
    </location>
</feature>
<evidence type="ECO:0000313" key="6">
    <source>
        <dbReference type="EMBL" id="SSX02918.1"/>
    </source>
</evidence>
<dbReference type="PROSITE" id="PS50025">
    <property type="entry name" value="LAM_G_DOMAIN"/>
    <property type="match status" value="4"/>
</dbReference>
<feature type="compositionally biased region" description="Polar residues" evidence="3">
    <location>
        <begin position="368"/>
        <end position="383"/>
    </location>
</feature>
<dbReference type="PANTHER" id="PTHR24033">
    <property type="entry name" value="EGF-LIKE DOMAIN-CONTAINING PROTEIN"/>
    <property type="match status" value="1"/>
</dbReference>
<feature type="region of interest" description="Disordered" evidence="3">
    <location>
        <begin position="359"/>
        <end position="386"/>
    </location>
</feature>
<dbReference type="SUPFAM" id="SSF49899">
    <property type="entry name" value="Concanavalin A-like lectins/glucanases"/>
    <property type="match status" value="4"/>
</dbReference>
<feature type="disulfide bond" evidence="2">
    <location>
        <begin position="1021"/>
        <end position="1030"/>
    </location>
</feature>
<keyword evidence="2" id="KW-0245">EGF-like domain</keyword>
<feature type="domain" description="EGF-like" evidence="5">
    <location>
        <begin position="389"/>
        <end position="426"/>
    </location>
</feature>
<feature type="disulfide bond" evidence="2">
    <location>
        <begin position="416"/>
        <end position="425"/>
    </location>
</feature>
<feature type="domain" description="EGF-like" evidence="5">
    <location>
        <begin position="1312"/>
        <end position="1345"/>
    </location>
</feature>
<dbReference type="SMART" id="SM00181">
    <property type="entry name" value="EGF"/>
    <property type="match status" value="9"/>
</dbReference>
<proteinExistence type="predicted"/>
<dbReference type="PANTHER" id="PTHR24033:SF232">
    <property type="entry name" value="LAMININ SUBUNIT GAMMA-2-RELATED"/>
    <property type="match status" value="1"/>
</dbReference>
<feature type="disulfide bond" evidence="2">
    <location>
        <begin position="1335"/>
        <end position="1344"/>
    </location>
</feature>
<feature type="disulfide bond" evidence="2">
    <location>
        <begin position="981"/>
        <end position="990"/>
    </location>
</feature>
<dbReference type="CDD" id="cd00110">
    <property type="entry name" value="LamG"/>
    <property type="match status" value="4"/>
</dbReference>
<dbReference type="SMART" id="SM00179">
    <property type="entry name" value="EGF_CA"/>
    <property type="match status" value="6"/>
</dbReference>
<dbReference type="PROSITE" id="PS00022">
    <property type="entry name" value="EGF_1"/>
    <property type="match status" value="8"/>
</dbReference>
<dbReference type="Pfam" id="PF00008">
    <property type="entry name" value="EGF"/>
    <property type="match status" value="3"/>
</dbReference>
<dbReference type="FunFam" id="2.10.25.10:FF:000710">
    <property type="entry name" value="Blast:Protein eyes shut"/>
    <property type="match status" value="1"/>
</dbReference>
<dbReference type="FunFam" id="2.10.25.10:FF:000739">
    <property type="entry name" value="Blast:Protein eyes shut"/>
    <property type="match status" value="1"/>
</dbReference>
<dbReference type="GO" id="GO:0030154">
    <property type="term" value="P:cell differentiation"/>
    <property type="evidence" value="ECO:0007669"/>
    <property type="project" value="UniProtKB-ARBA"/>
</dbReference>
<dbReference type="PROSITE" id="PS01186">
    <property type="entry name" value="EGF_2"/>
    <property type="match status" value="2"/>
</dbReference>